<evidence type="ECO:0000313" key="3">
    <source>
        <dbReference type="Proteomes" id="UP000078540"/>
    </source>
</evidence>
<keyword evidence="3" id="KW-1185">Reference proteome</keyword>
<dbReference type="Proteomes" id="UP000078540">
    <property type="component" value="Unassembled WGS sequence"/>
</dbReference>
<evidence type="ECO:0000313" key="2">
    <source>
        <dbReference type="EMBL" id="KYM76573.1"/>
    </source>
</evidence>
<feature type="compositionally biased region" description="Basic residues" evidence="1">
    <location>
        <begin position="26"/>
        <end position="35"/>
    </location>
</feature>
<name>A0A195AWE9_9HYME</name>
<feature type="compositionally biased region" description="Polar residues" evidence="1">
    <location>
        <begin position="54"/>
        <end position="63"/>
    </location>
</feature>
<evidence type="ECO:0000256" key="1">
    <source>
        <dbReference type="SAM" id="MobiDB-lite"/>
    </source>
</evidence>
<protein>
    <submittedName>
        <fullName evidence="2">Uncharacterized protein</fullName>
    </submittedName>
</protein>
<feature type="region of interest" description="Disordered" evidence="1">
    <location>
        <begin position="26"/>
        <end position="77"/>
    </location>
</feature>
<proteinExistence type="predicted"/>
<dbReference type="EMBL" id="KQ976725">
    <property type="protein sequence ID" value="KYM76573.1"/>
    <property type="molecule type" value="Genomic_DNA"/>
</dbReference>
<reference evidence="2 3" key="1">
    <citation type="submission" date="2015-09" db="EMBL/GenBank/DDBJ databases">
        <title>Atta colombica WGS genome.</title>
        <authorList>
            <person name="Nygaard S."/>
            <person name="Hu H."/>
            <person name="Boomsma J."/>
            <person name="Zhang G."/>
        </authorList>
    </citation>
    <scope>NUCLEOTIDE SEQUENCE [LARGE SCALE GENOMIC DNA]</scope>
    <source>
        <strain evidence="2">Treedump-2</strain>
        <tissue evidence="2">Whole body</tissue>
    </source>
</reference>
<sequence length="132" mass="15150">MIHAVGEPAECSGVFTLISRAVRRAGMREKRKREKERKERRVNAGIPIHRARSETPQFHTSANRSCRSRRRERHQPIAWTNQSVRRDGARTNPNDIECRYCSAAPVCHAATFNLYKALNGEVLLLSFVTTFM</sequence>
<accession>A0A195AWE9</accession>
<dbReference type="AlphaFoldDB" id="A0A195AWE9"/>
<organism evidence="2 3">
    <name type="scientific">Atta colombica</name>
    <dbReference type="NCBI Taxonomy" id="520822"/>
    <lineage>
        <taxon>Eukaryota</taxon>
        <taxon>Metazoa</taxon>
        <taxon>Ecdysozoa</taxon>
        <taxon>Arthropoda</taxon>
        <taxon>Hexapoda</taxon>
        <taxon>Insecta</taxon>
        <taxon>Pterygota</taxon>
        <taxon>Neoptera</taxon>
        <taxon>Endopterygota</taxon>
        <taxon>Hymenoptera</taxon>
        <taxon>Apocrita</taxon>
        <taxon>Aculeata</taxon>
        <taxon>Formicoidea</taxon>
        <taxon>Formicidae</taxon>
        <taxon>Myrmicinae</taxon>
        <taxon>Atta</taxon>
    </lineage>
</organism>
<gene>
    <name evidence="2" type="ORF">ALC53_13016</name>
</gene>